<dbReference type="SUPFAM" id="SSF50118">
    <property type="entry name" value="Cell growth inhibitor/plasmid maintenance toxic component"/>
    <property type="match status" value="1"/>
</dbReference>
<proteinExistence type="inferred from homology"/>
<gene>
    <name evidence="5" type="ORF">GCM10009765_77470</name>
</gene>
<reference evidence="6" key="1">
    <citation type="journal article" date="2019" name="Int. J. Syst. Evol. Microbiol.">
        <title>The Global Catalogue of Microorganisms (GCM) 10K type strain sequencing project: providing services to taxonomists for standard genome sequencing and annotation.</title>
        <authorList>
            <consortium name="The Broad Institute Genomics Platform"/>
            <consortium name="The Broad Institute Genome Sequencing Center for Infectious Disease"/>
            <person name="Wu L."/>
            <person name="Ma J."/>
        </authorList>
    </citation>
    <scope>NUCLEOTIDE SEQUENCE [LARGE SCALE GENOMIC DNA]</scope>
    <source>
        <strain evidence="6">JCM 14718</strain>
    </source>
</reference>
<dbReference type="InterPro" id="IPR011067">
    <property type="entry name" value="Plasmid_toxin/cell-grow_inhib"/>
</dbReference>
<sequence length="199" mass="22054">MNALSADDLWSPILALLCEAACVTVVIVGVTAACLLGVRTSRSRPNRFAAPRRPPPVGPPHQRRAPTAYVDSAATVWPPTKPVHEPDEWEVIGPDPGEIWWAEVPFADGSGSKRRPCLVLRTYRGSADVLKITSQDKSHRSDHIQIPTQAWDPRASSDSWLELFTTYRVDQSAFDKVVASCDDNVWAYVTDHHRTGRMS</sequence>
<dbReference type="Proteomes" id="UP001500618">
    <property type="component" value="Unassembled WGS sequence"/>
</dbReference>
<accession>A0ABN2J3V7</accession>
<keyword evidence="2" id="KW-1277">Toxin-antitoxin system</keyword>
<evidence type="ECO:0000313" key="6">
    <source>
        <dbReference type="Proteomes" id="UP001500618"/>
    </source>
</evidence>
<feature type="region of interest" description="Disordered" evidence="3">
    <location>
        <begin position="45"/>
        <end position="65"/>
    </location>
</feature>
<dbReference type="InterPro" id="IPR003477">
    <property type="entry name" value="PemK-like"/>
</dbReference>
<keyword evidence="6" id="KW-1185">Reference proteome</keyword>
<feature type="transmembrane region" description="Helical" evidence="4">
    <location>
        <begin position="12"/>
        <end position="38"/>
    </location>
</feature>
<evidence type="ECO:0000256" key="4">
    <source>
        <dbReference type="SAM" id="Phobius"/>
    </source>
</evidence>
<evidence type="ECO:0000256" key="2">
    <source>
        <dbReference type="ARBA" id="ARBA00022649"/>
    </source>
</evidence>
<evidence type="ECO:0000256" key="3">
    <source>
        <dbReference type="SAM" id="MobiDB-lite"/>
    </source>
</evidence>
<evidence type="ECO:0000313" key="5">
    <source>
        <dbReference type="EMBL" id="GAA1717453.1"/>
    </source>
</evidence>
<keyword evidence="4" id="KW-0472">Membrane</keyword>
<evidence type="ECO:0000256" key="1">
    <source>
        <dbReference type="ARBA" id="ARBA00007521"/>
    </source>
</evidence>
<comment type="similarity">
    <text evidence="1">Belongs to the PemK/MazF family.</text>
</comment>
<organism evidence="5 6">
    <name type="scientific">Fodinicola feengrottensis</name>
    <dbReference type="NCBI Taxonomy" id="435914"/>
    <lineage>
        <taxon>Bacteria</taxon>
        <taxon>Bacillati</taxon>
        <taxon>Actinomycetota</taxon>
        <taxon>Actinomycetes</taxon>
        <taxon>Mycobacteriales</taxon>
        <taxon>Fodinicola</taxon>
    </lineage>
</organism>
<name>A0ABN2J3V7_9ACTN</name>
<protein>
    <recommendedName>
        <fullName evidence="7">PemK-like, MazF-like toxin of type II toxin-antitoxin system</fullName>
    </recommendedName>
</protein>
<evidence type="ECO:0008006" key="7">
    <source>
        <dbReference type="Google" id="ProtNLM"/>
    </source>
</evidence>
<keyword evidence="4" id="KW-0812">Transmembrane</keyword>
<dbReference type="RefSeq" id="WP_344315004.1">
    <property type="nucleotide sequence ID" value="NZ_BAAANY010000042.1"/>
</dbReference>
<dbReference type="Gene3D" id="2.30.30.110">
    <property type="match status" value="1"/>
</dbReference>
<dbReference type="Pfam" id="PF02452">
    <property type="entry name" value="PemK_toxin"/>
    <property type="match status" value="1"/>
</dbReference>
<keyword evidence="4" id="KW-1133">Transmembrane helix</keyword>
<comment type="caution">
    <text evidence="5">The sequence shown here is derived from an EMBL/GenBank/DDBJ whole genome shotgun (WGS) entry which is preliminary data.</text>
</comment>
<dbReference type="EMBL" id="BAAANY010000042">
    <property type="protein sequence ID" value="GAA1717453.1"/>
    <property type="molecule type" value="Genomic_DNA"/>
</dbReference>